<feature type="transmembrane region" description="Helical" evidence="15">
    <location>
        <begin position="576"/>
        <end position="595"/>
    </location>
</feature>
<dbReference type="InterPro" id="IPR001611">
    <property type="entry name" value="Leu-rich_rpt"/>
</dbReference>
<evidence type="ECO:0000256" key="9">
    <source>
        <dbReference type="ARBA" id="ARBA00023065"/>
    </source>
</evidence>
<dbReference type="SUPFAM" id="SSF52058">
    <property type="entry name" value="L domain-like"/>
    <property type="match status" value="1"/>
</dbReference>
<dbReference type="InterPro" id="IPR000483">
    <property type="entry name" value="Cys-rich_flank_reg_C"/>
</dbReference>
<dbReference type="AlphaFoldDB" id="A0AAE8ZS86"/>
<dbReference type="InterPro" id="IPR051432">
    <property type="entry name" value="KCNMA1_auxiliary"/>
</dbReference>
<keyword evidence="6 16" id="KW-0732">Signal</keyword>
<dbReference type="Proteomes" id="UP000827892">
    <property type="component" value="Chromosome X"/>
</dbReference>
<dbReference type="GO" id="GO:0005886">
    <property type="term" value="C:plasma membrane"/>
    <property type="evidence" value="ECO:0007669"/>
    <property type="project" value="UniProtKB-SubCell"/>
</dbReference>
<comment type="subcellular location">
    <subcellularLocation>
        <location evidence="1">Cell membrane</location>
        <topology evidence="1">Single-pass membrane protein</topology>
    </subcellularLocation>
</comment>
<keyword evidence="8 15" id="KW-1133">Transmembrane helix</keyword>
<dbReference type="EMBL" id="CP090896">
    <property type="protein sequence ID" value="ULT83049.1"/>
    <property type="molecule type" value="Genomic_DNA"/>
</dbReference>
<evidence type="ECO:0000256" key="13">
    <source>
        <dbReference type="ARBA" id="ARBA00038736"/>
    </source>
</evidence>
<keyword evidence="5 15" id="KW-0812">Transmembrane</keyword>
<keyword evidence="3" id="KW-1003">Cell membrane</keyword>
<evidence type="ECO:0000256" key="6">
    <source>
        <dbReference type="ARBA" id="ARBA00022729"/>
    </source>
</evidence>
<feature type="signal peptide" evidence="16">
    <location>
        <begin position="1"/>
        <end position="18"/>
    </location>
</feature>
<dbReference type="PANTHER" id="PTHR46473:SF10">
    <property type="entry name" value="LD45603P-RELATED"/>
    <property type="match status" value="1"/>
</dbReference>
<evidence type="ECO:0000256" key="14">
    <source>
        <dbReference type="SAM" id="MobiDB-lite"/>
    </source>
</evidence>
<keyword evidence="11" id="KW-1015">Disulfide bond</keyword>
<dbReference type="PROSITE" id="PS51450">
    <property type="entry name" value="LRR"/>
    <property type="match status" value="1"/>
</dbReference>
<dbReference type="Gene3D" id="3.80.10.10">
    <property type="entry name" value="Ribonuclease Inhibitor"/>
    <property type="match status" value="2"/>
</dbReference>
<evidence type="ECO:0000256" key="11">
    <source>
        <dbReference type="ARBA" id="ARBA00023157"/>
    </source>
</evidence>
<feature type="region of interest" description="Disordered" evidence="14">
    <location>
        <begin position="62"/>
        <end position="125"/>
    </location>
</feature>
<feature type="region of interest" description="Disordered" evidence="14">
    <location>
        <begin position="619"/>
        <end position="638"/>
    </location>
</feature>
<keyword evidence="10 15" id="KW-0472">Membrane</keyword>
<keyword evidence="7" id="KW-0677">Repeat</keyword>
<feature type="compositionally biased region" description="Acidic residues" evidence="14">
    <location>
        <begin position="72"/>
        <end position="87"/>
    </location>
</feature>
<dbReference type="Pfam" id="PF13855">
    <property type="entry name" value="LRR_8"/>
    <property type="match status" value="3"/>
</dbReference>
<protein>
    <recommendedName>
        <fullName evidence="17">LRRCT domain-containing protein</fullName>
    </recommendedName>
</protein>
<evidence type="ECO:0000256" key="10">
    <source>
        <dbReference type="ARBA" id="ARBA00023136"/>
    </source>
</evidence>
<evidence type="ECO:0000256" key="3">
    <source>
        <dbReference type="ARBA" id="ARBA00022475"/>
    </source>
</evidence>
<evidence type="ECO:0000256" key="2">
    <source>
        <dbReference type="ARBA" id="ARBA00022448"/>
    </source>
</evidence>
<evidence type="ECO:0000256" key="15">
    <source>
        <dbReference type="SAM" id="Phobius"/>
    </source>
</evidence>
<evidence type="ECO:0000256" key="16">
    <source>
        <dbReference type="SAM" id="SignalP"/>
    </source>
</evidence>
<comment type="subunit">
    <text evidence="13">Interacts with KCNMA1.</text>
</comment>
<dbReference type="SMART" id="SM00369">
    <property type="entry name" value="LRR_TYP"/>
    <property type="match status" value="8"/>
</dbReference>
<evidence type="ECO:0000256" key="8">
    <source>
        <dbReference type="ARBA" id="ARBA00022989"/>
    </source>
</evidence>
<evidence type="ECO:0000256" key="12">
    <source>
        <dbReference type="ARBA" id="ARBA00023303"/>
    </source>
</evidence>
<keyword evidence="2" id="KW-0813">Transport</keyword>
<dbReference type="PANTHER" id="PTHR46473">
    <property type="entry name" value="GH08155P"/>
    <property type="match status" value="1"/>
</dbReference>
<proteinExistence type="predicted"/>
<dbReference type="InterPro" id="IPR032675">
    <property type="entry name" value="LRR_dom_sf"/>
</dbReference>
<evidence type="ECO:0000256" key="7">
    <source>
        <dbReference type="ARBA" id="ARBA00022737"/>
    </source>
</evidence>
<name>A0AAE8ZS86_CAEBR</name>
<dbReference type="SMART" id="SM00082">
    <property type="entry name" value="LRRCT"/>
    <property type="match status" value="1"/>
</dbReference>
<gene>
    <name evidence="18" type="ORF">L3Y34_012346</name>
</gene>
<evidence type="ECO:0000256" key="1">
    <source>
        <dbReference type="ARBA" id="ARBA00004162"/>
    </source>
</evidence>
<dbReference type="GO" id="GO:0034220">
    <property type="term" value="P:monoatomic ion transmembrane transport"/>
    <property type="evidence" value="ECO:0007669"/>
    <property type="project" value="UniProtKB-KW"/>
</dbReference>
<sequence length="638" mass="72701">MRIQLLFLLLILVICAYTYDPVKVNYKEKGLANKDKPLKVVLTKDEEYDEDVPTVSIRDLEKKVKKTKKVVEEDEEEEGEEEEEEEEPAPKKKPSKKKSKKVDPKKEAQKKKKIPVTDLPAPDSTAVPNMTSFDILELTRELRIQKLRDIISNPPVSMIETMRKITKEVQEEEDEEEEEEENRTLEACNFETSGDNELCHCDMEEMNCNSIIMANENPHLDTANLLIMKKGFEPHIANFSENAITRLQKKKVIPGFEKHVQRFDLSFNQIRYMDSDVFKPFTNLSNLDLSHNNLQSIKKAVFDNIKDTLHRLDIGYNRIKSLPDGVFEGLSNLKTLFLDGNPIKEWKKEMFKGLDNLEKLSMDNCKLESLPADLFEHLPKLNTLSLRENPFDEIPSAVANKKSLKNVDMSATNLTEIRDHAFAGDSDLEEINLERMPYLSAVRDCGFCGLSKLKFLMLNDNQKLIELHPNAFGFIKSDPGHKAAALTTLYLDNSNLNFISEHMIDYDNLQLFKIGNNPWKCDCDTQFLLEEKFSFKQDSVAPKCASPAALQDKFLATVRASDACDRARFLGRSGRSVLGLALLAGFLAIGGYYMVSSGKLEKLVRRVRKEPEVTYTNLQNGGEDIGLETDFQPRPAEV</sequence>
<feature type="compositionally biased region" description="Basic residues" evidence="14">
    <location>
        <begin position="91"/>
        <end position="100"/>
    </location>
</feature>
<keyword evidence="4" id="KW-0433">Leucine-rich repeat</keyword>
<dbReference type="InterPro" id="IPR003591">
    <property type="entry name" value="Leu-rich_rpt_typical-subtyp"/>
</dbReference>
<evidence type="ECO:0000256" key="5">
    <source>
        <dbReference type="ARBA" id="ARBA00022692"/>
    </source>
</evidence>
<keyword evidence="12" id="KW-0407">Ion channel</keyword>
<reference evidence="18 19" key="1">
    <citation type="submission" date="2022-05" db="EMBL/GenBank/DDBJ databases">
        <title>Chromosome-level reference genomes for two strains of Caenorhabditis briggsae: an improved platform for comparative genomics.</title>
        <authorList>
            <person name="Stevens L."/>
            <person name="Andersen E.C."/>
        </authorList>
    </citation>
    <scope>NUCLEOTIDE SEQUENCE [LARGE SCALE GENOMIC DNA]</scope>
    <source>
        <strain evidence="18">QX1410_ONT</strain>
        <tissue evidence="18">Whole-organism</tissue>
    </source>
</reference>
<evidence type="ECO:0000313" key="19">
    <source>
        <dbReference type="Proteomes" id="UP000827892"/>
    </source>
</evidence>
<evidence type="ECO:0000313" key="18">
    <source>
        <dbReference type="EMBL" id="ULT83049.1"/>
    </source>
</evidence>
<organism evidence="18 19">
    <name type="scientific">Caenorhabditis briggsae</name>
    <dbReference type="NCBI Taxonomy" id="6238"/>
    <lineage>
        <taxon>Eukaryota</taxon>
        <taxon>Metazoa</taxon>
        <taxon>Ecdysozoa</taxon>
        <taxon>Nematoda</taxon>
        <taxon>Chromadorea</taxon>
        <taxon>Rhabditida</taxon>
        <taxon>Rhabditina</taxon>
        <taxon>Rhabditomorpha</taxon>
        <taxon>Rhabditoidea</taxon>
        <taxon>Rhabditidae</taxon>
        <taxon>Peloderinae</taxon>
        <taxon>Caenorhabditis</taxon>
    </lineage>
</organism>
<feature type="domain" description="LRRCT" evidence="17">
    <location>
        <begin position="517"/>
        <end position="565"/>
    </location>
</feature>
<keyword evidence="9" id="KW-0406">Ion transport</keyword>
<evidence type="ECO:0000256" key="4">
    <source>
        <dbReference type="ARBA" id="ARBA00022614"/>
    </source>
</evidence>
<evidence type="ECO:0000259" key="17">
    <source>
        <dbReference type="SMART" id="SM00082"/>
    </source>
</evidence>
<accession>A0AAE8ZS86</accession>
<feature type="chain" id="PRO_5042266335" description="LRRCT domain-containing protein" evidence="16">
    <location>
        <begin position="19"/>
        <end position="638"/>
    </location>
</feature>